<dbReference type="Gene3D" id="1.10.10.60">
    <property type="entry name" value="Homeodomain-like"/>
    <property type="match status" value="2"/>
</dbReference>
<sequence length="355" mass="39357">MDGHRRRALGRQIARDQPAQILRAARDQGRLAGDIMLRHSESSPCLDTRRIYRGCAPPLSRYSRRLSESCGEAQMVWDGRRPRSERRRLSHRALGAQGIGFAFVTESIAAPTDWCIEADHHTLVLHMAGGFRGMESVFTNGPSARVLPDVGDFWVIPAGQRYAALAQGETVGYCEMTVPTALLDDRALPTRIGHRDPFLQGMIERLSAVAGREDDLAQMLRDTLAELIRLHLLDRSRDLAPGGRGNRPVPRALIGLLDELRETLDWPHSLDTMAVRAGMTRGDFLRAFHAATGMTPHRWLVGQRIALAKALLADRRRPITDIALAVGFSTPSHFSAAFRQHTGLSPSEHRQALLG</sequence>
<dbReference type="SUPFAM" id="SSF46689">
    <property type="entry name" value="Homeodomain-like"/>
    <property type="match status" value="2"/>
</dbReference>
<dbReference type="PANTHER" id="PTHR46796">
    <property type="entry name" value="HTH-TYPE TRANSCRIPTIONAL ACTIVATOR RHAS-RELATED"/>
    <property type="match status" value="1"/>
</dbReference>
<keyword evidence="2" id="KW-0238">DNA-binding</keyword>
<dbReference type="PROSITE" id="PS00041">
    <property type="entry name" value="HTH_ARAC_FAMILY_1"/>
    <property type="match status" value="1"/>
</dbReference>
<keyword evidence="1" id="KW-0805">Transcription regulation</keyword>
<feature type="domain" description="HTH araC/xylS-type" evidence="4">
    <location>
        <begin position="250"/>
        <end position="352"/>
    </location>
</feature>
<evidence type="ECO:0000256" key="1">
    <source>
        <dbReference type="ARBA" id="ARBA00023015"/>
    </source>
</evidence>
<dbReference type="PROSITE" id="PS01124">
    <property type="entry name" value="HTH_ARAC_FAMILY_2"/>
    <property type="match status" value="1"/>
</dbReference>
<proteinExistence type="predicted"/>
<evidence type="ECO:0000256" key="3">
    <source>
        <dbReference type="ARBA" id="ARBA00023163"/>
    </source>
</evidence>
<gene>
    <name evidence="5" type="ORF">DI623_06350</name>
</gene>
<dbReference type="InterPro" id="IPR050204">
    <property type="entry name" value="AraC_XylS_family_regulators"/>
</dbReference>
<evidence type="ECO:0000313" key="6">
    <source>
        <dbReference type="Proteomes" id="UP000249066"/>
    </source>
</evidence>
<dbReference type="Pfam" id="PF12833">
    <property type="entry name" value="HTH_18"/>
    <property type="match status" value="1"/>
</dbReference>
<dbReference type="AlphaFoldDB" id="A0A2W5C8E8"/>
<protein>
    <submittedName>
        <fullName evidence="5">AraC family transcriptional regulator</fullName>
    </submittedName>
</protein>
<evidence type="ECO:0000259" key="4">
    <source>
        <dbReference type="PROSITE" id="PS01124"/>
    </source>
</evidence>
<dbReference type="EMBL" id="QFNN01000025">
    <property type="protein sequence ID" value="PZO90588.1"/>
    <property type="molecule type" value="Genomic_DNA"/>
</dbReference>
<name>A0A2W5C8E8_9SPHN</name>
<dbReference type="InterPro" id="IPR018060">
    <property type="entry name" value="HTH_AraC"/>
</dbReference>
<evidence type="ECO:0000256" key="2">
    <source>
        <dbReference type="ARBA" id="ARBA00023125"/>
    </source>
</evidence>
<dbReference type="PRINTS" id="PR00032">
    <property type="entry name" value="HTHARAC"/>
</dbReference>
<dbReference type="InterPro" id="IPR020449">
    <property type="entry name" value="Tscrpt_reg_AraC-type_HTH"/>
</dbReference>
<dbReference type="GO" id="GO:0003700">
    <property type="term" value="F:DNA-binding transcription factor activity"/>
    <property type="evidence" value="ECO:0007669"/>
    <property type="project" value="InterPro"/>
</dbReference>
<dbReference type="InterPro" id="IPR018062">
    <property type="entry name" value="HTH_AraC-typ_CS"/>
</dbReference>
<keyword evidence="3" id="KW-0804">Transcription</keyword>
<organism evidence="5 6">
    <name type="scientific">Sphingomonas sanxanigenens</name>
    <dbReference type="NCBI Taxonomy" id="397260"/>
    <lineage>
        <taxon>Bacteria</taxon>
        <taxon>Pseudomonadati</taxon>
        <taxon>Pseudomonadota</taxon>
        <taxon>Alphaproteobacteria</taxon>
        <taxon>Sphingomonadales</taxon>
        <taxon>Sphingomonadaceae</taxon>
        <taxon>Sphingomonas</taxon>
    </lineage>
</organism>
<accession>A0A2W5C8E8</accession>
<comment type="caution">
    <text evidence="5">The sequence shown here is derived from an EMBL/GenBank/DDBJ whole genome shotgun (WGS) entry which is preliminary data.</text>
</comment>
<dbReference type="PANTHER" id="PTHR46796:SF14">
    <property type="entry name" value="TRANSCRIPTIONAL REGULATORY PROTEIN"/>
    <property type="match status" value="1"/>
</dbReference>
<reference evidence="5 6" key="1">
    <citation type="submission" date="2017-08" db="EMBL/GenBank/DDBJ databases">
        <title>Infants hospitalized years apart are colonized by the same room-sourced microbial strains.</title>
        <authorList>
            <person name="Brooks B."/>
            <person name="Olm M.R."/>
            <person name="Firek B.A."/>
            <person name="Baker R."/>
            <person name="Thomas B.C."/>
            <person name="Morowitz M.J."/>
            <person name="Banfield J.F."/>
        </authorList>
    </citation>
    <scope>NUCLEOTIDE SEQUENCE [LARGE SCALE GENOMIC DNA]</scope>
    <source>
        <strain evidence="5">S2_018_000_R2_101</strain>
    </source>
</reference>
<evidence type="ECO:0000313" key="5">
    <source>
        <dbReference type="EMBL" id="PZO90588.1"/>
    </source>
</evidence>
<dbReference type="Proteomes" id="UP000249066">
    <property type="component" value="Unassembled WGS sequence"/>
</dbReference>
<dbReference type="InterPro" id="IPR009057">
    <property type="entry name" value="Homeodomain-like_sf"/>
</dbReference>
<dbReference type="SMART" id="SM00342">
    <property type="entry name" value="HTH_ARAC"/>
    <property type="match status" value="1"/>
</dbReference>
<dbReference type="GO" id="GO:0043565">
    <property type="term" value="F:sequence-specific DNA binding"/>
    <property type="evidence" value="ECO:0007669"/>
    <property type="project" value="InterPro"/>
</dbReference>